<dbReference type="Proteomes" id="UP000447545">
    <property type="component" value="Unassembled WGS sequence"/>
</dbReference>
<accession>A0A7K1GAN2</accession>
<gene>
    <name evidence="2" type="ORF">F1003_00795</name>
</gene>
<evidence type="ECO:0000313" key="3">
    <source>
        <dbReference type="Proteomes" id="UP000447545"/>
    </source>
</evidence>
<feature type="transmembrane region" description="Helical" evidence="1">
    <location>
        <begin position="21"/>
        <end position="42"/>
    </location>
</feature>
<keyword evidence="3" id="KW-1185">Reference proteome</keyword>
<reference evidence="2 3" key="1">
    <citation type="submission" date="2019-11" db="EMBL/GenBank/DDBJ databases">
        <title>Winogradskyella ouciana sp. nov., isolated from the hadal seawater of the Mariana Trench.</title>
        <authorList>
            <person name="Liu R."/>
        </authorList>
    </citation>
    <scope>NUCLEOTIDE SEQUENCE [LARGE SCALE GENOMIC DNA]</scope>
    <source>
        <strain evidence="2 3">ZXX205</strain>
    </source>
</reference>
<comment type="caution">
    <text evidence="2">The sequence shown here is derived from an EMBL/GenBank/DDBJ whole genome shotgun (WGS) entry which is preliminary data.</text>
</comment>
<keyword evidence="1" id="KW-0812">Transmembrane</keyword>
<evidence type="ECO:0000256" key="1">
    <source>
        <dbReference type="SAM" id="Phobius"/>
    </source>
</evidence>
<organism evidence="2 3">
    <name type="scientific">Winogradskyella ouciana</name>
    <dbReference type="NCBI Taxonomy" id="2608631"/>
    <lineage>
        <taxon>Bacteria</taxon>
        <taxon>Pseudomonadati</taxon>
        <taxon>Bacteroidota</taxon>
        <taxon>Flavobacteriia</taxon>
        <taxon>Flavobacteriales</taxon>
        <taxon>Flavobacteriaceae</taxon>
        <taxon>Winogradskyella</taxon>
    </lineage>
</organism>
<dbReference type="AlphaFoldDB" id="A0A7K1GAN2"/>
<proteinExistence type="predicted"/>
<protein>
    <submittedName>
        <fullName evidence="2">Uncharacterized protein</fullName>
    </submittedName>
</protein>
<dbReference type="InterPro" id="IPR045749">
    <property type="entry name" value="DUF6090"/>
</dbReference>
<dbReference type="EMBL" id="WJYA01000002">
    <property type="protein sequence ID" value="MTE25454.1"/>
    <property type="molecule type" value="Genomic_DNA"/>
</dbReference>
<dbReference type="RefSeq" id="WP_155087302.1">
    <property type="nucleotide sequence ID" value="NZ_WJYA01000002.1"/>
</dbReference>
<evidence type="ECO:0000313" key="2">
    <source>
        <dbReference type="EMBL" id="MTE25454.1"/>
    </source>
</evidence>
<dbReference type="Pfam" id="PF19578">
    <property type="entry name" value="DUF6090"/>
    <property type="match status" value="1"/>
</dbReference>
<keyword evidence="1" id="KW-1133">Transmembrane helix</keyword>
<keyword evidence="1" id="KW-0472">Membrane</keyword>
<name>A0A7K1GAN2_9FLAO</name>
<sequence length="244" mass="29267">MVKFFRRIRYKLMEQNKTSKYFKYAIGEIVLVVIGILIALSINNWNEKQKEKNQIRNIYARIVKDFENSSKEIERDVVVMEARFSLMDRIIREEVNRDSLLTNTDYFQKYFFSTTGFPDIKIIDTGVRVLESKIELNYELNNELSEALSLLYGQLLFEIEIDEKFLTNKFSELTSHIQYKGIRVDYRINNNRSTFVDMIFEDDLFKSHFFAYSRSHRAYSRLLNKFKTRGTILMDKIKTEYHIE</sequence>